<protein>
    <submittedName>
        <fullName evidence="1">Uncharacterized protein</fullName>
    </submittedName>
</protein>
<dbReference type="Proteomes" id="UP000672039">
    <property type="component" value="Chromosome"/>
</dbReference>
<reference evidence="1 2" key="1">
    <citation type="submission" date="2021-04" db="EMBL/GenBank/DDBJ databases">
        <title>Genomics, taxonomy and metabolism of representatives of sulfur bacteria of the genus Thiothrix: Thiothrix fructosivorans QT, Thiothrix unzii A1T and three new species, Thiothrix subterranea sp. nov., Thiothrix litoralis sp. nov. and 'Candidatus Thiothrix anitrata' sp. nov.</title>
        <authorList>
            <person name="Ravin N.V."/>
            <person name="Smolyakov D."/>
            <person name="Rudenko T.S."/>
            <person name="Mardanov A.V."/>
            <person name="Beletsky A.V."/>
            <person name="Markov N.D."/>
            <person name="Fomenkov A.I."/>
            <person name="Roberts R.J."/>
            <person name="Karnachuk O.V."/>
            <person name="Novikov A."/>
            <person name="Grabovich M.Y."/>
        </authorList>
    </citation>
    <scope>NUCLEOTIDE SEQUENCE [LARGE SCALE GENOMIC DNA]</scope>
    <source>
        <strain evidence="1 2">AS</strain>
    </source>
</reference>
<evidence type="ECO:0000313" key="1">
    <source>
        <dbReference type="EMBL" id="QTR47467.1"/>
    </source>
</evidence>
<name>A0ABX7WV91_9GAMM</name>
<dbReference type="RefSeq" id="WP_210223734.1">
    <property type="nucleotide sequence ID" value="NZ_CP072801.1"/>
</dbReference>
<organism evidence="1 2">
    <name type="scientific">Thiothrix litoralis</name>
    <dbReference type="NCBI Taxonomy" id="2891210"/>
    <lineage>
        <taxon>Bacteria</taxon>
        <taxon>Pseudomonadati</taxon>
        <taxon>Pseudomonadota</taxon>
        <taxon>Gammaproteobacteria</taxon>
        <taxon>Thiotrichales</taxon>
        <taxon>Thiotrichaceae</taxon>
        <taxon>Thiothrix</taxon>
    </lineage>
</organism>
<accession>A0ABX7WV91</accession>
<proteinExistence type="predicted"/>
<keyword evidence="2" id="KW-1185">Reference proteome</keyword>
<dbReference type="EMBL" id="CP072801">
    <property type="protein sequence ID" value="QTR47467.1"/>
    <property type="molecule type" value="Genomic_DNA"/>
</dbReference>
<sequence>MFPLNQQQANALHRLSQHDDFAVFSQLMSEMDAISQSVLMVNEHEVELRRQQGECRRHRKLLALLDEAERVVRGS</sequence>
<evidence type="ECO:0000313" key="2">
    <source>
        <dbReference type="Proteomes" id="UP000672039"/>
    </source>
</evidence>
<gene>
    <name evidence="1" type="ORF">J9253_05910</name>
</gene>